<dbReference type="Proteomes" id="UP001432209">
    <property type="component" value="Chromosome"/>
</dbReference>
<name>A0ABZ2A4U9_STRNV</name>
<evidence type="ECO:0000256" key="1">
    <source>
        <dbReference type="SAM" id="MobiDB-lite"/>
    </source>
</evidence>
<feature type="compositionally biased region" description="Low complexity" evidence="1">
    <location>
        <begin position="69"/>
        <end position="81"/>
    </location>
</feature>
<sequence>MNPPPRGIPDGARQLVASLVNSGLATLHPYGGVTTTDPRVQVVGDLAGGGSFITSSIAGVAAQASRTARAYASAPAPQSSTKAAARRGRG</sequence>
<protein>
    <submittedName>
        <fullName evidence="2">Uncharacterized protein</fullName>
    </submittedName>
</protein>
<keyword evidence="3" id="KW-1185">Reference proteome</keyword>
<gene>
    <name evidence="2" type="ORF">OG442_20370</name>
</gene>
<organism evidence="2 3">
    <name type="scientific">Streptomyces niveus</name>
    <name type="common">Streptomyces spheroides</name>
    <dbReference type="NCBI Taxonomy" id="193462"/>
    <lineage>
        <taxon>Bacteria</taxon>
        <taxon>Bacillati</taxon>
        <taxon>Actinomycetota</taxon>
        <taxon>Actinomycetes</taxon>
        <taxon>Kitasatosporales</taxon>
        <taxon>Streptomycetaceae</taxon>
        <taxon>Streptomyces</taxon>
    </lineage>
</organism>
<feature type="region of interest" description="Disordered" evidence="1">
    <location>
        <begin position="69"/>
        <end position="90"/>
    </location>
</feature>
<reference evidence="2" key="1">
    <citation type="submission" date="2022-10" db="EMBL/GenBank/DDBJ databases">
        <title>The complete genomes of actinobacterial strains from the NBC collection.</title>
        <authorList>
            <person name="Joergensen T.S."/>
            <person name="Alvarez Arevalo M."/>
            <person name="Sterndorff E.B."/>
            <person name="Faurdal D."/>
            <person name="Vuksanovic O."/>
            <person name="Mourched A.-S."/>
            <person name="Charusanti P."/>
            <person name="Shaw S."/>
            <person name="Blin K."/>
            <person name="Weber T."/>
        </authorList>
    </citation>
    <scope>NUCLEOTIDE SEQUENCE</scope>
    <source>
        <strain evidence="2">NBC_01432</strain>
    </source>
</reference>
<proteinExistence type="predicted"/>
<dbReference type="RefSeq" id="WP_329077348.1">
    <property type="nucleotide sequence ID" value="NZ_CP109495.1"/>
</dbReference>
<accession>A0ABZ2A4U9</accession>
<evidence type="ECO:0000313" key="2">
    <source>
        <dbReference type="EMBL" id="WUX53725.1"/>
    </source>
</evidence>
<evidence type="ECO:0000313" key="3">
    <source>
        <dbReference type="Proteomes" id="UP001432209"/>
    </source>
</evidence>
<dbReference type="EMBL" id="CP109495">
    <property type="protein sequence ID" value="WUX53725.1"/>
    <property type="molecule type" value="Genomic_DNA"/>
</dbReference>